<dbReference type="SUPFAM" id="SSF50129">
    <property type="entry name" value="GroES-like"/>
    <property type="match status" value="1"/>
</dbReference>
<gene>
    <name evidence="6" type="ORF">ARHIZOSPH14_17020</name>
</gene>
<dbReference type="InterPro" id="IPR050129">
    <property type="entry name" value="Zn_alcohol_dh"/>
</dbReference>
<comment type="caution">
    <text evidence="6">The sequence shown here is derived from an EMBL/GenBank/DDBJ whole genome shotgun (WGS) entry which is preliminary data.</text>
</comment>
<organism evidence="6 7">
    <name type="scientific">Agromyces rhizosphaerae</name>
    <dbReference type="NCBI Taxonomy" id="88374"/>
    <lineage>
        <taxon>Bacteria</taxon>
        <taxon>Bacillati</taxon>
        <taxon>Actinomycetota</taxon>
        <taxon>Actinomycetes</taxon>
        <taxon>Micrococcales</taxon>
        <taxon>Microbacteriaceae</taxon>
        <taxon>Agromyces</taxon>
    </lineage>
</organism>
<dbReference type="InterPro" id="IPR011032">
    <property type="entry name" value="GroES-like_sf"/>
</dbReference>
<dbReference type="RefSeq" id="WP_281884021.1">
    <property type="nucleotide sequence ID" value="NZ_BSDP01000001.1"/>
</dbReference>
<comment type="cofactor">
    <cofactor evidence="1">
        <name>Zn(2+)</name>
        <dbReference type="ChEBI" id="CHEBI:29105"/>
    </cofactor>
</comment>
<dbReference type="SMART" id="SM00829">
    <property type="entry name" value="PKS_ER"/>
    <property type="match status" value="1"/>
</dbReference>
<evidence type="ECO:0000256" key="1">
    <source>
        <dbReference type="ARBA" id="ARBA00001947"/>
    </source>
</evidence>
<dbReference type="Pfam" id="PF00107">
    <property type="entry name" value="ADH_zinc_N"/>
    <property type="match status" value="1"/>
</dbReference>
<dbReference type="GO" id="GO:0016491">
    <property type="term" value="F:oxidoreductase activity"/>
    <property type="evidence" value="ECO:0007669"/>
    <property type="project" value="UniProtKB-KW"/>
</dbReference>
<dbReference type="GO" id="GO:0046872">
    <property type="term" value="F:metal ion binding"/>
    <property type="evidence" value="ECO:0007669"/>
    <property type="project" value="UniProtKB-KW"/>
</dbReference>
<dbReference type="Gene3D" id="3.40.50.720">
    <property type="entry name" value="NAD(P)-binding Rossmann-like Domain"/>
    <property type="match status" value="1"/>
</dbReference>
<dbReference type="Gene3D" id="3.90.180.10">
    <property type="entry name" value="Medium-chain alcohol dehydrogenases, catalytic domain"/>
    <property type="match status" value="1"/>
</dbReference>
<reference evidence="6" key="1">
    <citation type="submission" date="2022-12" db="EMBL/GenBank/DDBJ databases">
        <title>Reference genome sequencing for broad-spectrum identification of bacterial and archaeal isolates by mass spectrometry.</title>
        <authorList>
            <person name="Sekiguchi Y."/>
            <person name="Tourlousse D.M."/>
        </authorList>
    </citation>
    <scope>NUCLEOTIDE SEQUENCE</scope>
    <source>
        <strain evidence="6">14</strain>
    </source>
</reference>
<dbReference type="Pfam" id="PF08240">
    <property type="entry name" value="ADH_N"/>
    <property type="match status" value="1"/>
</dbReference>
<sequence length="337" mass="34480">MVRAARLTAHGLEALRVEDVASPEPGPGEVLVAVETVGVNQLDLNLIAGVGPGAAVRLPRTLGLDPAGTIVAVGDGVDSSRVGERVVVKPNVPCGACSWCARGREADCLAQTVIGGQRDGGAAELVAVPHRNAVDRRDLDAAVASAAVHSVPIVLNALETAGVAAGERVLVTGAGGTLGQAAVQLARHLGAEVVAASRQPLDLGADVTTVRAPSPAELATELARAVPDGVDVALDVSGHAGMLAAGVGALRWGGRAVFCSASVETSLELDARAFYLRRLRLIGVASADHAQVRRGIDLVADGVVRPAIARRYPLDRIADAYREFGEHRTGKVIVDVA</sequence>
<evidence type="ECO:0000256" key="2">
    <source>
        <dbReference type="ARBA" id="ARBA00022723"/>
    </source>
</evidence>
<dbReference type="InterPro" id="IPR013149">
    <property type="entry name" value="ADH-like_C"/>
</dbReference>
<evidence type="ECO:0000259" key="5">
    <source>
        <dbReference type="SMART" id="SM00829"/>
    </source>
</evidence>
<dbReference type="AlphaFoldDB" id="A0A9W6CW72"/>
<dbReference type="InterPro" id="IPR036291">
    <property type="entry name" value="NAD(P)-bd_dom_sf"/>
</dbReference>
<keyword evidence="7" id="KW-1185">Reference proteome</keyword>
<evidence type="ECO:0000313" key="7">
    <source>
        <dbReference type="Proteomes" id="UP001144396"/>
    </source>
</evidence>
<proteinExistence type="predicted"/>
<dbReference type="InterPro" id="IPR013154">
    <property type="entry name" value="ADH-like_N"/>
</dbReference>
<feature type="domain" description="Enoyl reductase (ER)" evidence="5">
    <location>
        <begin position="11"/>
        <end position="334"/>
    </location>
</feature>
<dbReference type="PANTHER" id="PTHR43401">
    <property type="entry name" value="L-THREONINE 3-DEHYDROGENASE"/>
    <property type="match status" value="1"/>
</dbReference>
<evidence type="ECO:0000313" key="6">
    <source>
        <dbReference type="EMBL" id="GLI27460.1"/>
    </source>
</evidence>
<keyword evidence="4" id="KW-0560">Oxidoreductase</keyword>
<keyword evidence="2" id="KW-0479">Metal-binding</keyword>
<dbReference type="SUPFAM" id="SSF51735">
    <property type="entry name" value="NAD(P)-binding Rossmann-fold domains"/>
    <property type="match status" value="1"/>
</dbReference>
<protein>
    <submittedName>
        <fullName evidence="6">Zn-dependent oxidoreductase</fullName>
    </submittedName>
</protein>
<name>A0A9W6CW72_9MICO</name>
<accession>A0A9W6CW72</accession>
<evidence type="ECO:0000256" key="3">
    <source>
        <dbReference type="ARBA" id="ARBA00022833"/>
    </source>
</evidence>
<dbReference type="EMBL" id="BSDP01000001">
    <property type="protein sequence ID" value="GLI27460.1"/>
    <property type="molecule type" value="Genomic_DNA"/>
</dbReference>
<dbReference type="Proteomes" id="UP001144396">
    <property type="component" value="Unassembled WGS sequence"/>
</dbReference>
<keyword evidence="3" id="KW-0862">Zinc</keyword>
<evidence type="ECO:0000256" key="4">
    <source>
        <dbReference type="ARBA" id="ARBA00023002"/>
    </source>
</evidence>
<dbReference type="InterPro" id="IPR020843">
    <property type="entry name" value="ER"/>
</dbReference>
<dbReference type="PANTHER" id="PTHR43401:SF2">
    <property type="entry name" value="L-THREONINE 3-DEHYDROGENASE"/>
    <property type="match status" value="1"/>
</dbReference>